<dbReference type="GO" id="GO:0003676">
    <property type="term" value="F:nucleic acid binding"/>
    <property type="evidence" value="ECO:0007669"/>
    <property type="project" value="InterPro"/>
</dbReference>
<evidence type="ECO:0000313" key="2">
    <source>
        <dbReference type="EMBL" id="CCF51353.1"/>
    </source>
</evidence>
<dbReference type="InterPro" id="IPR036397">
    <property type="entry name" value="RNaseH_sf"/>
</dbReference>
<dbReference type="Gene3D" id="3.30.420.10">
    <property type="entry name" value="Ribonuclease H-like superfamily/Ribonuclease H"/>
    <property type="match status" value="1"/>
</dbReference>
<keyword evidence="1" id="KW-0732">Signal</keyword>
<evidence type="ECO:0008006" key="4">
    <source>
        <dbReference type="Google" id="ProtNLM"/>
    </source>
</evidence>
<proteinExistence type="predicted"/>
<organism evidence="2 3">
    <name type="scientific">Ustilago hordei</name>
    <name type="common">Barley covered smut fungus</name>
    <dbReference type="NCBI Taxonomy" id="120017"/>
    <lineage>
        <taxon>Eukaryota</taxon>
        <taxon>Fungi</taxon>
        <taxon>Dikarya</taxon>
        <taxon>Basidiomycota</taxon>
        <taxon>Ustilaginomycotina</taxon>
        <taxon>Ustilaginomycetes</taxon>
        <taxon>Ustilaginales</taxon>
        <taxon>Ustilaginaceae</taxon>
        <taxon>Ustilago</taxon>
    </lineage>
</organism>
<evidence type="ECO:0000313" key="3">
    <source>
        <dbReference type="Proteomes" id="UP000006174"/>
    </source>
</evidence>
<evidence type="ECO:0000256" key="1">
    <source>
        <dbReference type="SAM" id="SignalP"/>
    </source>
</evidence>
<keyword evidence="3" id="KW-1185">Reference proteome</keyword>
<dbReference type="AlphaFoldDB" id="I2FWR0"/>
<protein>
    <recommendedName>
        <fullName evidence="4">Integrase catalytic domain-containing protein</fullName>
    </recommendedName>
</protein>
<sequence length="136" mass="15325">MLAFRFFLCMTFCADPVTVCSKATARTTPHPRKLGYPLELVSMDVMGPLHKSPQYSYILVIHDAYSGMIWIWGLTSKAQATTEALWWILEVHQATQHQASKVMLAQSIKEIRVDQGELWTTVMGPDAQKAGRTEVI</sequence>
<comment type="caution">
    <text evidence="2">The sequence shown here is derived from an EMBL/GenBank/DDBJ whole genome shotgun (WGS) entry which is preliminary data.</text>
</comment>
<dbReference type="InterPro" id="IPR012337">
    <property type="entry name" value="RNaseH-like_sf"/>
</dbReference>
<dbReference type="SUPFAM" id="SSF53098">
    <property type="entry name" value="Ribonuclease H-like"/>
    <property type="match status" value="1"/>
</dbReference>
<name>I2FWR0_USTHO</name>
<gene>
    <name evidence="2" type="ORF">UHOR_14889</name>
</gene>
<feature type="chain" id="PRO_5003659197" description="Integrase catalytic domain-containing protein" evidence="1">
    <location>
        <begin position="17"/>
        <end position="136"/>
    </location>
</feature>
<feature type="signal peptide" evidence="1">
    <location>
        <begin position="1"/>
        <end position="16"/>
    </location>
</feature>
<dbReference type="HOGENOM" id="CLU_1876987_0_0_1"/>
<dbReference type="EMBL" id="CAGI01000163">
    <property type="protein sequence ID" value="CCF51353.1"/>
    <property type="molecule type" value="Genomic_DNA"/>
</dbReference>
<accession>I2FWR0</accession>
<dbReference type="Proteomes" id="UP000006174">
    <property type="component" value="Unassembled WGS sequence"/>
</dbReference>
<reference evidence="2 3" key="1">
    <citation type="journal article" date="2012" name="Plant Cell">
        <title>Genome comparison of barley and maize smut fungi reveals targeted loss of RNA silencing components and species-specific presence of transposable elements.</title>
        <authorList>
            <person name="Laurie J.D."/>
            <person name="Ali S."/>
            <person name="Linning R."/>
            <person name="Mannhaupt G."/>
            <person name="Wong P."/>
            <person name="Gueldener U."/>
            <person name="Muensterkoetter M."/>
            <person name="Moore R."/>
            <person name="Kahmann R."/>
            <person name="Bakkeren G."/>
            <person name="Schirawski J."/>
        </authorList>
    </citation>
    <scope>NUCLEOTIDE SEQUENCE [LARGE SCALE GENOMIC DNA]</scope>
    <source>
        <strain evidence="3">Uh4875-4</strain>
    </source>
</reference>